<evidence type="ECO:0000313" key="3">
    <source>
        <dbReference type="EMBL" id="UTY40659.1"/>
    </source>
</evidence>
<dbReference type="EMBL" id="CP101620">
    <property type="protein sequence ID" value="UTY40659.1"/>
    <property type="molecule type" value="Genomic_DNA"/>
</dbReference>
<feature type="transmembrane region" description="Helical" evidence="1">
    <location>
        <begin position="37"/>
        <end position="58"/>
    </location>
</feature>
<keyword evidence="1" id="KW-0472">Membrane</keyword>
<evidence type="ECO:0000256" key="1">
    <source>
        <dbReference type="SAM" id="Phobius"/>
    </source>
</evidence>
<feature type="domain" description="Uncharacterized protein YyaB-like PH" evidence="2">
    <location>
        <begin position="60"/>
        <end position="139"/>
    </location>
</feature>
<accession>A0ABY5I5N7</accession>
<dbReference type="RefSeq" id="WP_290142098.1">
    <property type="nucleotide sequence ID" value="NZ_CP101620.1"/>
</dbReference>
<evidence type="ECO:0000259" key="2">
    <source>
        <dbReference type="Pfam" id="PF06713"/>
    </source>
</evidence>
<dbReference type="Pfam" id="PF06713">
    <property type="entry name" value="bPH_4"/>
    <property type="match status" value="1"/>
</dbReference>
<keyword evidence="1" id="KW-1133">Transmembrane helix</keyword>
<protein>
    <submittedName>
        <fullName evidence="3">PH domain-containing protein</fullName>
    </submittedName>
</protein>
<evidence type="ECO:0000313" key="4">
    <source>
        <dbReference type="Proteomes" id="UP001060112"/>
    </source>
</evidence>
<organism evidence="3 4">
    <name type="scientific">Allocoprobacillus halotolerans</name>
    <dbReference type="NCBI Taxonomy" id="2944914"/>
    <lineage>
        <taxon>Bacteria</taxon>
        <taxon>Bacillati</taxon>
        <taxon>Bacillota</taxon>
        <taxon>Erysipelotrichia</taxon>
        <taxon>Erysipelotrichales</taxon>
        <taxon>Erysipelotrichaceae</taxon>
        <taxon>Allocoprobacillus</taxon>
    </lineage>
</organism>
<reference evidence="3" key="1">
    <citation type="submission" date="2022-07" db="EMBL/GenBank/DDBJ databases">
        <title>Faecal culturing of patients with breast cancer.</title>
        <authorList>
            <person name="Teng N.M.Y."/>
            <person name="Kiu R."/>
            <person name="Evans R."/>
            <person name="Baker D.J."/>
            <person name="Zenner C."/>
            <person name="Robinson S.D."/>
            <person name="Hall L.J."/>
        </authorList>
    </citation>
    <scope>NUCLEOTIDE SEQUENCE</scope>
    <source>
        <strain evidence="3">LH1062</strain>
    </source>
</reference>
<gene>
    <name evidence="3" type="ORF">NMU03_07815</name>
</gene>
<feature type="transmembrane region" description="Helical" evidence="1">
    <location>
        <begin position="9"/>
        <end position="31"/>
    </location>
</feature>
<keyword evidence="4" id="KW-1185">Reference proteome</keyword>
<sequence length="146" mass="17074">MIRYRSQIGVLWMIVIGVMIYTNIILIKPLIEDFSWLGFSIVLIILGIVDVIMISMTVQTYYEFHDDYLCVQCGFFCHEEIPYQDVRSFKETHNPLSSMGLSLDRIDIIYKAQKGRNGNSEVLISPVKKQEFIKELEKRTKIFITK</sequence>
<proteinExistence type="predicted"/>
<keyword evidence="1" id="KW-0812">Transmembrane</keyword>
<name>A0ABY5I5N7_9FIRM</name>
<dbReference type="Proteomes" id="UP001060112">
    <property type="component" value="Chromosome"/>
</dbReference>
<dbReference type="InterPro" id="IPR009589">
    <property type="entry name" value="PH_YyaB-like"/>
</dbReference>